<evidence type="ECO:0000256" key="1">
    <source>
        <dbReference type="SAM" id="MobiDB-lite"/>
    </source>
</evidence>
<proteinExistence type="predicted"/>
<dbReference type="AlphaFoldDB" id="A0AAX2HDD6"/>
<comment type="caution">
    <text evidence="2">The sequence shown here is derived from an EMBL/GenBank/DDBJ whole genome shotgun (WGS) entry which is preliminary data.</text>
</comment>
<sequence length="80" mass="9250">MNSRVRERDAVSCIYRMREKYKVNPILGLTKGFTICKLESRSTIGQVGDHDEDHNCSESKGRRREDHPRDSPGSMRGRGW</sequence>
<gene>
    <name evidence="2" type="ORF">PLUA15_550024</name>
</gene>
<dbReference type="EMBL" id="OBKZ01000051">
    <property type="protein sequence ID" value="SOB54827.1"/>
    <property type="molecule type" value="Genomic_DNA"/>
</dbReference>
<feature type="region of interest" description="Disordered" evidence="1">
    <location>
        <begin position="44"/>
        <end position="80"/>
    </location>
</feature>
<name>A0AAX2HDD6_9PSED</name>
<dbReference type="Proteomes" id="UP000219564">
    <property type="component" value="Unassembled WGS sequence"/>
</dbReference>
<organism evidence="2 3">
    <name type="scientific">Pseudomonas lundensis</name>
    <dbReference type="NCBI Taxonomy" id="86185"/>
    <lineage>
        <taxon>Bacteria</taxon>
        <taxon>Pseudomonadati</taxon>
        <taxon>Pseudomonadota</taxon>
        <taxon>Gammaproteobacteria</taxon>
        <taxon>Pseudomonadales</taxon>
        <taxon>Pseudomonadaceae</taxon>
        <taxon>Pseudomonas</taxon>
    </lineage>
</organism>
<accession>A0AAX2HDD6</accession>
<protein>
    <submittedName>
        <fullName evidence="2">Uncharacterized protein</fullName>
    </submittedName>
</protein>
<feature type="compositionally biased region" description="Basic and acidic residues" evidence="1">
    <location>
        <begin position="48"/>
        <end position="70"/>
    </location>
</feature>
<evidence type="ECO:0000313" key="2">
    <source>
        <dbReference type="EMBL" id="SOB54827.1"/>
    </source>
</evidence>
<reference evidence="2 3" key="1">
    <citation type="submission" date="2017-08" db="EMBL/GenBank/DDBJ databases">
        <authorList>
            <person name="Chaillou S."/>
        </authorList>
    </citation>
    <scope>NUCLEOTIDE SEQUENCE [LARGE SCALE GENOMIC DNA]</scope>
    <source>
        <strain evidence="2 3">MFPA15A1205</strain>
    </source>
</reference>
<evidence type="ECO:0000313" key="3">
    <source>
        <dbReference type="Proteomes" id="UP000219564"/>
    </source>
</evidence>